<dbReference type="InterPro" id="IPR016024">
    <property type="entry name" value="ARM-type_fold"/>
</dbReference>
<evidence type="ECO:0000313" key="6">
    <source>
        <dbReference type="Proteomes" id="UP000189580"/>
    </source>
</evidence>
<dbReference type="PANTHER" id="PTHR13387:SF9">
    <property type="entry name" value="PROTEIN HGH1 HOMOLOG"/>
    <property type="match status" value="1"/>
</dbReference>
<dbReference type="AlphaFoldDB" id="A0A167DFC0"/>
<dbReference type="InterPro" id="IPR007205">
    <property type="entry name" value="Protein_HGH1_N"/>
</dbReference>
<dbReference type="Pfam" id="PF04063">
    <property type="entry name" value="DUF383"/>
    <property type="match status" value="1"/>
</dbReference>
<comment type="similarity">
    <text evidence="1">Belongs to the HGH1 family.</text>
</comment>
<dbReference type="GO" id="GO:0061770">
    <property type="term" value="F:translation elongation factor binding"/>
    <property type="evidence" value="ECO:0007669"/>
    <property type="project" value="EnsemblFungi"/>
</dbReference>
<dbReference type="InterPro" id="IPR039717">
    <property type="entry name" value="Hgh1"/>
</dbReference>
<dbReference type="InterPro" id="IPR007206">
    <property type="entry name" value="Protein_HGH1_C"/>
</dbReference>
<dbReference type="KEGG" id="slb:AWJ20_1129"/>
<evidence type="ECO:0000256" key="1">
    <source>
        <dbReference type="ARBA" id="ARBA00006712"/>
    </source>
</evidence>
<dbReference type="SUPFAM" id="SSF48371">
    <property type="entry name" value="ARM repeat"/>
    <property type="match status" value="1"/>
</dbReference>
<organism evidence="5 6">
    <name type="scientific">Sugiyamaella lignohabitans</name>
    <dbReference type="NCBI Taxonomy" id="796027"/>
    <lineage>
        <taxon>Eukaryota</taxon>
        <taxon>Fungi</taxon>
        <taxon>Dikarya</taxon>
        <taxon>Ascomycota</taxon>
        <taxon>Saccharomycotina</taxon>
        <taxon>Dipodascomycetes</taxon>
        <taxon>Dipodascales</taxon>
        <taxon>Trichomonascaceae</taxon>
        <taxon>Sugiyamaella</taxon>
    </lineage>
</organism>
<evidence type="ECO:0000259" key="3">
    <source>
        <dbReference type="Pfam" id="PF04063"/>
    </source>
</evidence>
<keyword evidence="6" id="KW-1185">Reference proteome</keyword>
<reference evidence="5 6" key="1">
    <citation type="submission" date="2016-02" db="EMBL/GenBank/DDBJ databases">
        <title>Complete genome sequence and transcriptome regulation of the pentose utilising yeast Sugiyamaella lignohabitans.</title>
        <authorList>
            <person name="Bellasio M."/>
            <person name="Peymann A."/>
            <person name="Valli M."/>
            <person name="Sipitzky M."/>
            <person name="Graf A."/>
            <person name="Sauer M."/>
            <person name="Marx H."/>
            <person name="Mattanovich D."/>
        </authorList>
    </citation>
    <scope>NUCLEOTIDE SEQUENCE [LARGE SCALE GENOMIC DNA]</scope>
    <source>
        <strain evidence="5 6">CBS 10342</strain>
    </source>
</reference>
<dbReference type="PANTHER" id="PTHR13387">
    <property type="entry name" value="PROTEIN HGH1 HOMOLOG"/>
    <property type="match status" value="1"/>
</dbReference>
<evidence type="ECO:0000259" key="4">
    <source>
        <dbReference type="Pfam" id="PF04064"/>
    </source>
</evidence>
<proteinExistence type="inferred from homology"/>
<name>A0A167DFC0_9ASCO</name>
<dbReference type="GeneID" id="30032897"/>
<protein>
    <submittedName>
        <fullName evidence="5">Hgh1p</fullName>
    </submittedName>
</protein>
<dbReference type="OrthoDB" id="338814at2759"/>
<feature type="region of interest" description="Disordered" evidence="2">
    <location>
        <begin position="258"/>
        <end position="279"/>
    </location>
</feature>
<sequence length="279" mass="32226">MLDQYNGDLFCILLANLSKNDQVTKLFEFKRQKRSADSTDSNKKTPSSEIVTLENETFKSDNVMDCLMDCFVKGSERTLNKMADFDYLAFFFADISRFREGREYFVTEQEYDGVVPITKLLVFTESESKTRRAGVASTIKNSLFQVQAHEKLVTDPSINLLPYILLPLAGPEDIPEDELFNLPDELQLLPPDKKRDPDHQILCTHVESLLLLSTTRPMREYMREKSVYPIIRELHLAIDDEVVQDPCERLVQMLMRDEAPEEKITEEDDEDGDEIVEIL</sequence>
<feature type="domain" description="Protein HGH1 N-terminal" evidence="3">
    <location>
        <begin position="5"/>
        <end position="203"/>
    </location>
</feature>
<feature type="domain" description="Protein HGH1 C-terminal" evidence="4">
    <location>
        <begin position="208"/>
        <end position="262"/>
    </location>
</feature>
<dbReference type="RefSeq" id="XP_018735330.1">
    <property type="nucleotide sequence ID" value="XM_018877980.1"/>
</dbReference>
<dbReference type="GO" id="GO:0006457">
    <property type="term" value="P:protein folding"/>
    <property type="evidence" value="ECO:0007669"/>
    <property type="project" value="EnsemblFungi"/>
</dbReference>
<accession>A0A167DFC0</accession>
<evidence type="ECO:0000256" key="2">
    <source>
        <dbReference type="SAM" id="MobiDB-lite"/>
    </source>
</evidence>
<gene>
    <name evidence="5" type="primary">HGH1</name>
    <name evidence="5" type="ORF">AWJ20_1129</name>
</gene>
<dbReference type="Pfam" id="PF04064">
    <property type="entry name" value="DUF384"/>
    <property type="match status" value="1"/>
</dbReference>
<dbReference type="Proteomes" id="UP000189580">
    <property type="component" value="Chromosome a"/>
</dbReference>
<evidence type="ECO:0000313" key="5">
    <source>
        <dbReference type="EMBL" id="ANB12853.1"/>
    </source>
</evidence>
<dbReference type="EMBL" id="CP014501">
    <property type="protein sequence ID" value="ANB12853.1"/>
    <property type="molecule type" value="Genomic_DNA"/>
</dbReference>
<feature type="compositionally biased region" description="Acidic residues" evidence="2">
    <location>
        <begin position="264"/>
        <end position="279"/>
    </location>
</feature>